<dbReference type="SUPFAM" id="SSF52540">
    <property type="entry name" value="P-loop containing nucleoside triphosphate hydrolases"/>
    <property type="match status" value="1"/>
</dbReference>
<evidence type="ECO:0000313" key="1">
    <source>
        <dbReference type="EMBL" id="AFL75214.1"/>
    </source>
</evidence>
<dbReference type="OrthoDB" id="9812140at2"/>
<dbReference type="Gene3D" id="3.40.50.300">
    <property type="entry name" value="P-loop containing nucleotide triphosphate hydrolases"/>
    <property type="match status" value="1"/>
</dbReference>
<dbReference type="Pfam" id="PF05673">
    <property type="entry name" value="DUF815"/>
    <property type="match status" value="1"/>
</dbReference>
<reference evidence="1 2" key="1">
    <citation type="submission" date="2012-06" db="EMBL/GenBank/DDBJ databases">
        <title>Complete sequence of Thiocystis violascens DSM 198.</title>
        <authorList>
            <consortium name="US DOE Joint Genome Institute"/>
            <person name="Lucas S."/>
            <person name="Han J."/>
            <person name="Lapidus A."/>
            <person name="Cheng J.-F."/>
            <person name="Goodwin L."/>
            <person name="Pitluck S."/>
            <person name="Peters L."/>
            <person name="Ovchinnikova G."/>
            <person name="Teshima H."/>
            <person name="Detter J.C."/>
            <person name="Han C."/>
            <person name="Tapia R."/>
            <person name="Land M."/>
            <person name="Hauser L."/>
            <person name="Kyrpides N."/>
            <person name="Ivanova N."/>
            <person name="Pagani I."/>
            <person name="Vogl K."/>
            <person name="Liu Z."/>
            <person name="Frigaard N.-U."/>
            <person name="Bryant D."/>
            <person name="Woyke T."/>
        </authorList>
    </citation>
    <scope>NUCLEOTIDE SEQUENCE [LARGE SCALE GENOMIC DNA]</scope>
    <source>
        <strain evidence="2">ATCC 17096 / DSM 198 / 6111</strain>
    </source>
</reference>
<dbReference type="PANTHER" id="PTHR42935:SF1">
    <property type="entry name" value="SLR0930 PROTEIN"/>
    <property type="match status" value="1"/>
</dbReference>
<dbReference type="CDD" id="cd00009">
    <property type="entry name" value="AAA"/>
    <property type="match status" value="1"/>
</dbReference>
<organism evidence="1 2">
    <name type="scientific">Thiocystis violascens (strain ATCC 17096 / DSM 198 / 6111)</name>
    <name type="common">Chromatium violascens</name>
    <dbReference type="NCBI Taxonomy" id="765911"/>
    <lineage>
        <taxon>Bacteria</taxon>
        <taxon>Pseudomonadati</taxon>
        <taxon>Pseudomonadota</taxon>
        <taxon>Gammaproteobacteria</taxon>
        <taxon>Chromatiales</taxon>
        <taxon>Chromatiaceae</taxon>
        <taxon>Thiocystis</taxon>
    </lineage>
</organism>
<sequence>MSKIKHLIARATSLIDRLEHLLPADSLPPDWSAHAFRWRRQAARGWLQAVHAPHRIALEDLLCLDRQKEEVERNTRQFLAGNRANNVLLWGSRGTGKSSLVKAVFNAHRYAGLRLIEVDKDDLIQLPDILELLGNRPERFILYCDDLSFEASESGYKALKAALDGSITATPDNLLIYATSNRRHLLPEFHAENREARILDGELHQGESVEEKISLSDRFGLWVAFHPFSQAQYLTVVRHWLRRLHHDPIDWSAVAWEPIERDALQWALQRGSRSGRTAWQFALDWAGREEDPPHLNRN</sequence>
<dbReference type="STRING" id="765911.Thivi_3344"/>
<protein>
    <submittedName>
        <fullName evidence="1">Putative ATPase (AAA+ superfamily)</fullName>
    </submittedName>
</protein>
<keyword evidence="2" id="KW-1185">Reference proteome</keyword>
<proteinExistence type="predicted"/>
<dbReference type="eggNOG" id="COG2607">
    <property type="taxonomic scope" value="Bacteria"/>
</dbReference>
<dbReference type="KEGG" id="tvi:Thivi_3344"/>
<name>I3YDZ6_THIV6</name>
<dbReference type="Proteomes" id="UP000006062">
    <property type="component" value="Chromosome"/>
</dbReference>
<dbReference type="AlphaFoldDB" id="I3YDZ6"/>
<dbReference type="RefSeq" id="WP_014779620.1">
    <property type="nucleotide sequence ID" value="NC_018012.1"/>
</dbReference>
<dbReference type="InterPro" id="IPR027417">
    <property type="entry name" value="P-loop_NTPase"/>
</dbReference>
<dbReference type="EMBL" id="CP003154">
    <property type="protein sequence ID" value="AFL75214.1"/>
    <property type="molecule type" value="Genomic_DNA"/>
</dbReference>
<evidence type="ECO:0000313" key="2">
    <source>
        <dbReference type="Proteomes" id="UP000006062"/>
    </source>
</evidence>
<gene>
    <name evidence="1" type="ordered locus">Thivi_3344</name>
</gene>
<dbReference type="HOGENOM" id="CLU_039512_0_0_6"/>
<dbReference type="PANTHER" id="PTHR42935">
    <property type="entry name" value="SLR0930 PROTEIN"/>
    <property type="match status" value="1"/>
</dbReference>
<accession>I3YDZ6</accession>
<dbReference type="InterPro" id="IPR008533">
    <property type="entry name" value="DUF815"/>
</dbReference>